<proteinExistence type="predicted"/>
<dbReference type="InterPro" id="IPR052858">
    <property type="entry name" value="E3_ubiquitin-ligase_LIN"/>
</dbReference>
<dbReference type="PANTHER" id="PTHR47446:SF2">
    <property type="entry name" value="RING-TYPE E3 UBIQUITIN TRANSFERASE"/>
    <property type="match status" value="1"/>
</dbReference>
<evidence type="ECO:0000313" key="3">
    <source>
        <dbReference type="Proteomes" id="UP001428341"/>
    </source>
</evidence>
<comment type="caution">
    <text evidence="2">The sequence shown here is derived from an EMBL/GenBank/DDBJ whole genome shotgun (WGS) entry which is preliminary data.</text>
</comment>
<protein>
    <recommendedName>
        <fullName evidence="1">Putative E3 ubiquitin-protein ligase LIN N-terminal domain-containing protein</fullName>
    </recommendedName>
</protein>
<name>A0AAP0QQV2_9ROSI</name>
<dbReference type="EMBL" id="JBCGBO010000004">
    <property type="protein sequence ID" value="KAK9208540.1"/>
    <property type="molecule type" value="Genomic_DNA"/>
</dbReference>
<feature type="domain" description="Putative E3 ubiquitin-protein ligase LIN N-terminal" evidence="1">
    <location>
        <begin position="48"/>
        <end position="243"/>
    </location>
</feature>
<dbReference type="InterPro" id="IPR056512">
    <property type="entry name" value="LIN_N"/>
</dbReference>
<evidence type="ECO:0000259" key="1">
    <source>
        <dbReference type="Pfam" id="PF23568"/>
    </source>
</evidence>
<reference evidence="2 3" key="1">
    <citation type="submission" date="2024-05" db="EMBL/GenBank/DDBJ databases">
        <title>Haplotype-resolved chromosome-level genome assembly of Huyou (Citrus changshanensis).</title>
        <authorList>
            <person name="Miao C."/>
            <person name="Chen W."/>
            <person name="Wu Y."/>
            <person name="Wang L."/>
            <person name="Zhao S."/>
            <person name="Grierson D."/>
            <person name="Xu C."/>
            <person name="Chen K."/>
        </authorList>
    </citation>
    <scope>NUCLEOTIDE SEQUENCE [LARGE SCALE GENOMIC DNA]</scope>
    <source>
        <strain evidence="2">01-14</strain>
        <tissue evidence="2">Leaf</tissue>
    </source>
</reference>
<sequence length="307" mass="33919">MDAFDATTTSSEILQHTATFISKTLAQPELRHRLLSTLHSKIPSSNQSNIILAAETLETAISTTTITASPSIQSSTLLLAKRLLLSSSSSNPPQNPFSSFLLSLIHHLCNQPINASLTLLNLFSLEPSLSRSEIAPVLFEELFLVHLLPVLHWHNEQRSSILSSSLSSLQSSSDHDDDESNEDNSVCDDVSVVVPCAKLLSKMSGSQASELKELERNYEELLDENCRVFANYFKQVLENSSDSGLIIITPPSVVLMKIEKVGGADQLHQKQDENIKSEEPQWENGRGFLRALWLLVPTSVVFVNARK</sequence>
<dbReference type="AlphaFoldDB" id="A0AAP0QQV2"/>
<accession>A0AAP0QQV2</accession>
<dbReference type="PANTHER" id="PTHR47446">
    <property type="entry name" value="RING-TYPE E3 UBIQUITIN TRANSFERASE"/>
    <property type="match status" value="1"/>
</dbReference>
<dbReference type="Pfam" id="PF23568">
    <property type="entry name" value="ARM_LIN"/>
    <property type="match status" value="1"/>
</dbReference>
<dbReference type="Proteomes" id="UP001428341">
    <property type="component" value="Unassembled WGS sequence"/>
</dbReference>
<gene>
    <name evidence="2" type="ORF">WN944_000897</name>
</gene>
<evidence type="ECO:0000313" key="2">
    <source>
        <dbReference type="EMBL" id="KAK9208540.1"/>
    </source>
</evidence>
<organism evidence="2 3">
    <name type="scientific">Citrus x changshan-huyou</name>
    <dbReference type="NCBI Taxonomy" id="2935761"/>
    <lineage>
        <taxon>Eukaryota</taxon>
        <taxon>Viridiplantae</taxon>
        <taxon>Streptophyta</taxon>
        <taxon>Embryophyta</taxon>
        <taxon>Tracheophyta</taxon>
        <taxon>Spermatophyta</taxon>
        <taxon>Magnoliopsida</taxon>
        <taxon>eudicotyledons</taxon>
        <taxon>Gunneridae</taxon>
        <taxon>Pentapetalae</taxon>
        <taxon>rosids</taxon>
        <taxon>malvids</taxon>
        <taxon>Sapindales</taxon>
        <taxon>Rutaceae</taxon>
        <taxon>Aurantioideae</taxon>
        <taxon>Citrus</taxon>
    </lineage>
</organism>
<keyword evidence="3" id="KW-1185">Reference proteome</keyword>